<dbReference type="Pfam" id="PF14559">
    <property type="entry name" value="TPR_19"/>
    <property type="match status" value="2"/>
</dbReference>
<reference evidence="2 3" key="1">
    <citation type="submission" date="2022-12" db="EMBL/GenBank/DDBJ databases">
        <title>Metagenome assembled genome from gulf of manar.</title>
        <authorList>
            <person name="Kohli P."/>
            <person name="Pk S."/>
            <person name="Venkata Ramana C."/>
            <person name="Sasikala C."/>
        </authorList>
    </citation>
    <scope>NUCLEOTIDE SEQUENCE [LARGE SCALE GENOMIC DNA]</scope>
    <source>
        <strain evidence="2">JB008</strain>
    </source>
</reference>
<dbReference type="Pfam" id="PF12895">
    <property type="entry name" value="ANAPC3"/>
    <property type="match status" value="1"/>
</dbReference>
<dbReference type="PANTHER" id="PTHR12558">
    <property type="entry name" value="CELL DIVISION CYCLE 16,23,27"/>
    <property type="match status" value="1"/>
</dbReference>
<dbReference type="SMART" id="SM00028">
    <property type="entry name" value="TPR"/>
    <property type="match status" value="7"/>
</dbReference>
<accession>A0AAJ1MII0</accession>
<dbReference type="PROSITE" id="PS50293">
    <property type="entry name" value="TPR_REGION"/>
    <property type="match status" value="1"/>
</dbReference>
<dbReference type="SUPFAM" id="SSF48452">
    <property type="entry name" value="TPR-like"/>
    <property type="match status" value="3"/>
</dbReference>
<dbReference type="PROSITE" id="PS50005">
    <property type="entry name" value="TPR"/>
    <property type="match status" value="3"/>
</dbReference>
<dbReference type="InterPro" id="IPR019734">
    <property type="entry name" value="TPR_rpt"/>
</dbReference>
<dbReference type="Gene3D" id="2.60.120.560">
    <property type="entry name" value="Exo-inulinase, domain 1"/>
    <property type="match status" value="1"/>
</dbReference>
<dbReference type="InterPro" id="IPR011990">
    <property type="entry name" value="TPR-like_helical_dom_sf"/>
</dbReference>
<evidence type="ECO:0000313" key="3">
    <source>
        <dbReference type="Proteomes" id="UP001221217"/>
    </source>
</evidence>
<feature type="repeat" description="TPR" evidence="1">
    <location>
        <begin position="633"/>
        <end position="666"/>
    </location>
</feature>
<dbReference type="Proteomes" id="UP001221217">
    <property type="component" value="Unassembled WGS sequence"/>
</dbReference>
<sequence length="800" mass="90404">MRLFKKKETPEQTDIVHEKWNTSFSMFQDHRFNPESSEAYSSTVGRGNLRLKLSRKNLFAWTDDPLYRYDDFLLNAEVGIDPSNGYSSAGFLFRRTDDLSYYYFLVSNKGHYRLDLVLNGTPRILIDWTKGPEFNSEKFNIMISAEGSRLSFYIDGKWVGNVSDDSLVAGGFSFAGQNYDESDQAAFYLTRVELESRPVQLESRRKRLLPETVPAETRLAFAESHMRSGNYAAALVEIRKLLPEVGNNAAALMTAADCCMNLEMYTEASRLLDKVTTEERGERFFLQKAGLLYLMNDFIALRDLLSQQDDLINRNAAASNLLGNAEYSLGNWSGAAKHYTIAWEIDDSQPLFAFNAARAYERSRQAEKAAEMYGNAARQYFRSGEYDELAGILPFLEAIDESNPETRSLKAKLLFQDNDFNAAGKIFNALIKEGSVDSTVYYLNALIEARNSRPRKASEYFRKAIELEPDYYLYHFKFAEYLFLTDGPYEEPLERARELAPNDPWVLNLSGQVLVEKADYDSAAACFKDAIEAAGDEDEIRVNYSEALFLAGRTEDSLNLLTGDSPDVLNQRGNIQSRLNNFDAAVDEYEAAYRADRSRADIILNLAAACIEIDSFSRSEELLVRILDAGENAQAYNLMGNLALLKGEYSRAEAAYKKAVDLDPEFVDAVCNLAELHISREQLAEADIVLSALKVKNPGERTLSLKESIFRKRMNIYRCSLCGEEWIVPKKLPEQPALQLVGEPPDNMPAGKCGGCGKLYCIGCAKEHLHEGRLVCAECGERLKLSEDWMRYLYHESDLT</sequence>
<keyword evidence="1" id="KW-0802">TPR repeat</keyword>
<comment type="caution">
    <text evidence="2">The sequence shown here is derived from an EMBL/GenBank/DDBJ whole genome shotgun (WGS) entry which is preliminary data.</text>
</comment>
<name>A0AAJ1MII0_9SPIO</name>
<dbReference type="PANTHER" id="PTHR12558:SF13">
    <property type="entry name" value="CELL DIVISION CYCLE PROTEIN 27 HOMOLOG"/>
    <property type="match status" value="1"/>
</dbReference>
<organism evidence="2 3">
    <name type="scientific">Candidatus Thalassospirochaeta sargassi</name>
    <dbReference type="NCBI Taxonomy" id="3119039"/>
    <lineage>
        <taxon>Bacteria</taxon>
        <taxon>Pseudomonadati</taxon>
        <taxon>Spirochaetota</taxon>
        <taxon>Spirochaetia</taxon>
        <taxon>Spirochaetales</taxon>
        <taxon>Spirochaetaceae</taxon>
        <taxon>Candidatus Thalassospirochaeta</taxon>
    </lineage>
</organism>
<dbReference type="AlphaFoldDB" id="A0AAJ1MII0"/>
<gene>
    <name evidence="2" type="ORF">PQJ61_06135</name>
</gene>
<feature type="repeat" description="TPR" evidence="1">
    <location>
        <begin position="566"/>
        <end position="599"/>
    </location>
</feature>
<protein>
    <submittedName>
        <fullName evidence="2">Tetratricopeptide repeat protein</fullName>
    </submittedName>
</protein>
<dbReference type="Gene3D" id="1.25.40.10">
    <property type="entry name" value="Tetratricopeptide repeat domain"/>
    <property type="match status" value="5"/>
</dbReference>
<evidence type="ECO:0000256" key="1">
    <source>
        <dbReference type="PROSITE-ProRule" id="PRU00339"/>
    </source>
</evidence>
<evidence type="ECO:0000313" key="2">
    <source>
        <dbReference type="EMBL" id="MDC7226323.1"/>
    </source>
</evidence>
<feature type="repeat" description="TPR" evidence="1">
    <location>
        <begin position="438"/>
        <end position="471"/>
    </location>
</feature>
<proteinExistence type="predicted"/>
<dbReference type="Pfam" id="PF13181">
    <property type="entry name" value="TPR_8"/>
    <property type="match status" value="1"/>
</dbReference>
<dbReference type="Pfam" id="PF13432">
    <property type="entry name" value="TPR_16"/>
    <property type="match status" value="1"/>
</dbReference>
<dbReference type="EMBL" id="JAQQAL010000011">
    <property type="protein sequence ID" value="MDC7226323.1"/>
    <property type="molecule type" value="Genomic_DNA"/>
</dbReference>